<evidence type="ECO:0000313" key="3">
    <source>
        <dbReference type="Proteomes" id="UP000289152"/>
    </source>
</evidence>
<organism evidence="2 3">
    <name type="scientific">Tremella mesenterica</name>
    <name type="common">Jelly fungus</name>
    <dbReference type="NCBI Taxonomy" id="5217"/>
    <lineage>
        <taxon>Eukaryota</taxon>
        <taxon>Fungi</taxon>
        <taxon>Dikarya</taxon>
        <taxon>Basidiomycota</taxon>
        <taxon>Agaricomycotina</taxon>
        <taxon>Tremellomycetes</taxon>
        <taxon>Tremellales</taxon>
        <taxon>Tremellaceae</taxon>
        <taxon>Tremella</taxon>
    </lineage>
</organism>
<feature type="chain" id="PRO_5020968120" evidence="1">
    <location>
        <begin position="21"/>
        <end position="68"/>
    </location>
</feature>
<reference evidence="2 3" key="1">
    <citation type="submission" date="2016-06" db="EMBL/GenBank/DDBJ databases">
        <title>Evolution of pathogenesis and genome organization in the Tremellales.</title>
        <authorList>
            <person name="Cuomo C."/>
            <person name="Litvintseva A."/>
            <person name="Heitman J."/>
            <person name="Chen Y."/>
            <person name="Sun S."/>
            <person name="Springer D."/>
            <person name="Dromer F."/>
            <person name="Young S."/>
            <person name="Zeng Q."/>
            <person name="Chapman S."/>
            <person name="Gujja S."/>
            <person name="Saif S."/>
            <person name="Birren B."/>
        </authorList>
    </citation>
    <scope>NUCLEOTIDE SEQUENCE [LARGE SCALE GENOMIC DNA]</scope>
    <source>
        <strain evidence="2 3">ATCC 28783</strain>
    </source>
</reference>
<evidence type="ECO:0000313" key="2">
    <source>
        <dbReference type="EMBL" id="RXK42540.1"/>
    </source>
</evidence>
<feature type="signal peptide" evidence="1">
    <location>
        <begin position="1"/>
        <end position="20"/>
    </location>
</feature>
<protein>
    <submittedName>
        <fullName evidence="2">Uncharacterized protein</fullName>
    </submittedName>
</protein>
<dbReference type="Proteomes" id="UP000289152">
    <property type="component" value="Unassembled WGS sequence"/>
</dbReference>
<comment type="caution">
    <text evidence="2">The sequence shown here is derived from an EMBL/GenBank/DDBJ whole genome shotgun (WGS) entry which is preliminary data.</text>
</comment>
<sequence>MRSPITALIALCLFALPTLSIPVAAPEAAPAPVPSPAAQPLPAVVEALEARTTTEPKLDGWRETAGGF</sequence>
<evidence type="ECO:0000256" key="1">
    <source>
        <dbReference type="SAM" id="SignalP"/>
    </source>
</evidence>
<dbReference type="AlphaFoldDB" id="A0A4Q1BWL4"/>
<keyword evidence="3" id="KW-1185">Reference proteome</keyword>
<keyword evidence="1" id="KW-0732">Signal</keyword>
<gene>
    <name evidence="2" type="ORF">M231_00094</name>
</gene>
<dbReference type="EMBL" id="SDIL01000001">
    <property type="protein sequence ID" value="RXK42540.1"/>
    <property type="molecule type" value="Genomic_DNA"/>
</dbReference>
<accession>A0A4Q1BWL4</accession>
<dbReference type="InParanoid" id="A0A4Q1BWL4"/>
<name>A0A4Q1BWL4_TREME</name>
<proteinExistence type="predicted"/>